<evidence type="ECO:0000259" key="2">
    <source>
        <dbReference type="PROSITE" id="PS50213"/>
    </source>
</evidence>
<reference evidence="3 4" key="1">
    <citation type="journal article" date="2019" name="Sci. Rep.">
        <title>Orb-weaving spider Araneus ventricosus genome elucidates the spidroin gene catalogue.</title>
        <authorList>
            <person name="Kono N."/>
            <person name="Nakamura H."/>
            <person name="Ohtoshi R."/>
            <person name="Moran D.A.P."/>
            <person name="Shinohara A."/>
            <person name="Yoshida Y."/>
            <person name="Fujiwara M."/>
            <person name="Mori M."/>
            <person name="Tomita M."/>
            <person name="Arakawa K."/>
        </authorList>
    </citation>
    <scope>NUCLEOTIDE SEQUENCE [LARGE SCALE GENOMIC DNA]</scope>
</reference>
<organism evidence="3 4">
    <name type="scientific">Araneus ventricosus</name>
    <name type="common">Orbweaver spider</name>
    <name type="synonym">Epeira ventricosa</name>
    <dbReference type="NCBI Taxonomy" id="182803"/>
    <lineage>
        <taxon>Eukaryota</taxon>
        <taxon>Metazoa</taxon>
        <taxon>Ecdysozoa</taxon>
        <taxon>Arthropoda</taxon>
        <taxon>Chelicerata</taxon>
        <taxon>Arachnida</taxon>
        <taxon>Araneae</taxon>
        <taxon>Araneomorphae</taxon>
        <taxon>Entelegynae</taxon>
        <taxon>Araneoidea</taxon>
        <taxon>Araneidae</taxon>
        <taxon>Araneus</taxon>
    </lineage>
</organism>
<dbReference type="GO" id="GO:0005615">
    <property type="term" value="C:extracellular space"/>
    <property type="evidence" value="ECO:0007669"/>
    <property type="project" value="TreeGrafter"/>
</dbReference>
<dbReference type="GO" id="GO:0050839">
    <property type="term" value="F:cell adhesion molecule binding"/>
    <property type="evidence" value="ECO:0007669"/>
    <property type="project" value="TreeGrafter"/>
</dbReference>
<proteinExistence type="predicted"/>
<dbReference type="Pfam" id="PF02469">
    <property type="entry name" value="Fasciclin"/>
    <property type="match status" value="1"/>
</dbReference>
<dbReference type="GO" id="GO:0007155">
    <property type="term" value="P:cell adhesion"/>
    <property type="evidence" value="ECO:0007669"/>
    <property type="project" value="TreeGrafter"/>
</dbReference>
<dbReference type="OrthoDB" id="286301at2759"/>
<keyword evidence="1" id="KW-1133">Transmembrane helix</keyword>
<dbReference type="InterPro" id="IPR036378">
    <property type="entry name" value="FAS1_dom_sf"/>
</dbReference>
<dbReference type="Proteomes" id="UP000499080">
    <property type="component" value="Unassembled WGS sequence"/>
</dbReference>
<protein>
    <recommendedName>
        <fullName evidence="2">FAS1 domain-containing protein</fullName>
    </recommendedName>
</protein>
<evidence type="ECO:0000256" key="1">
    <source>
        <dbReference type="SAM" id="Phobius"/>
    </source>
</evidence>
<dbReference type="AlphaFoldDB" id="A0A4Y2LUT2"/>
<dbReference type="Gene3D" id="2.30.180.10">
    <property type="entry name" value="FAS1 domain"/>
    <property type="match status" value="1"/>
</dbReference>
<sequence length="228" mass="25493">MILDNIVIHFFPLSRAVSEIITLTPPFSTRWRCKWFHPVAHSHITILRRHSYEDSCSHSVVKRVLVTAAGAPIGDALATMGSVQVIPITQVLYQPTGNLLNIVEASPILQQLSQALKAASLNWVISGSGPLTFFAPSDTAFQSLTPEQRKNLIEDKQAFTDLIKRHLLRGTFFSSGVQEDLQKTSEKNTPMTLSLQEGQLRTCVCFVFLIFISSLFPLFYKQGRTHPL</sequence>
<keyword evidence="4" id="KW-1185">Reference proteome</keyword>
<keyword evidence="1" id="KW-0472">Membrane</keyword>
<feature type="domain" description="FAS1" evidence="2">
    <location>
        <begin position="96"/>
        <end position="228"/>
    </location>
</feature>
<dbReference type="EMBL" id="BGPR01006229">
    <property type="protein sequence ID" value="GBN17137.1"/>
    <property type="molecule type" value="Genomic_DNA"/>
</dbReference>
<dbReference type="GO" id="GO:0030198">
    <property type="term" value="P:extracellular matrix organization"/>
    <property type="evidence" value="ECO:0007669"/>
    <property type="project" value="TreeGrafter"/>
</dbReference>
<keyword evidence="1" id="KW-0812">Transmembrane</keyword>
<dbReference type="InterPro" id="IPR000782">
    <property type="entry name" value="FAS1_domain"/>
</dbReference>
<dbReference type="GO" id="GO:0031012">
    <property type="term" value="C:extracellular matrix"/>
    <property type="evidence" value="ECO:0007669"/>
    <property type="project" value="TreeGrafter"/>
</dbReference>
<evidence type="ECO:0000313" key="4">
    <source>
        <dbReference type="Proteomes" id="UP000499080"/>
    </source>
</evidence>
<dbReference type="PROSITE" id="PS50213">
    <property type="entry name" value="FAS1"/>
    <property type="match status" value="1"/>
</dbReference>
<comment type="caution">
    <text evidence="3">The sequence shown here is derived from an EMBL/GenBank/DDBJ whole genome shotgun (WGS) entry which is preliminary data.</text>
</comment>
<dbReference type="SUPFAM" id="SSF82153">
    <property type="entry name" value="FAS1 domain"/>
    <property type="match status" value="1"/>
</dbReference>
<feature type="transmembrane region" description="Helical" evidence="1">
    <location>
        <begin position="200"/>
        <end position="220"/>
    </location>
</feature>
<name>A0A4Y2LUT2_ARAVE</name>
<evidence type="ECO:0000313" key="3">
    <source>
        <dbReference type="EMBL" id="GBN17137.1"/>
    </source>
</evidence>
<dbReference type="InterPro" id="IPR050904">
    <property type="entry name" value="Adhesion/Biosynth-related"/>
</dbReference>
<dbReference type="PANTHER" id="PTHR10900:SF124">
    <property type="entry name" value="FI05614P"/>
    <property type="match status" value="1"/>
</dbReference>
<dbReference type="PANTHER" id="PTHR10900">
    <property type="entry name" value="PERIOSTIN-RELATED"/>
    <property type="match status" value="1"/>
</dbReference>
<accession>A0A4Y2LUT2</accession>
<gene>
    <name evidence="3" type="ORF">AVEN_248763_1</name>
</gene>